<organism evidence="4 5">
    <name type="scientific">Steinernema carpocapsae</name>
    <name type="common">Entomopathogenic nematode</name>
    <dbReference type="NCBI Taxonomy" id="34508"/>
    <lineage>
        <taxon>Eukaryota</taxon>
        <taxon>Metazoa</taxon>
        <taxon>Ecdysozoa</taxon>
        <taxon>Nematoda</taxon>
        <taxon>Chromadorea</taxon>
        <taxon>Rhabditida</taxon>
        <taxon>Tylenchina</taxon>
        <taxon>Panagrolaimomorpha</taxon>
        <taxon>Strongyloidoidea</taxon>
        <taxon>Steinernematidae</taxon>
        <taxon>Steinernema</taxon>
    </lineage>
</organism>
<dbReference type="Gene3D" id="2.170.260.10">
    <property type="entry name" value="paz domain"/>
    <property type="match status" value="1"/>
</dbReference>
<gene>
    <name evidence="4" type="ORF">L596_012002</name>
</gene>
<name>A0A4U5NWL1_STECR</name>
<dbReference type="Gene3D" id="3.40.50.2300">
    <property type="match status" value="1"/>
</dbReference>
<dbReference type="STRING" id="34508.A0A4U5NWL1"/>
<evidence type="ECO:0000259" key="3">
    <source>
        <dbReference type="PROSITE" id="PS50822"/>
    </source>
</evidence>
<feature type="domain" description="Piwi" evidence="3">
    <location>
        <begin position="607"/>
        <end position="890"/>
    </location>
</feature>
<dbReference type="Pfam" id="PF02171">
    <property type="entry name" value="Piwi"/>
    <property type="match status" value="1"/>
</dbReference>
<evidence type="ECO:0000313" key="4">
    <source>
        <dbReference type="EMBL" id="TKR87633.1"/>
    </source>
</evidence>
<dbReference type="InterPro" id="IPR012337">
    <property type="entry name" value="RNaseH-like_sf"/>
</dbReference>
<dbReference type="OrthoDB" id="10252740at2759"/>
<keyword evidence="5" id="KW-1185">Reference proteome</keyword>
<evidence type="ECO:0000256" key="1">
    <source>
        <dbReference type="RuleBase" id="RU361178"/>
    </source>
</evidence>
<evidence type="ECO:0000259" key="2">
    <source>
        <dbReference type="PROSITE" id="PS50821"/>
    </source>
</evidence>
<evidence type="ECO:0008006" key="6">
    <source>
        <dbReference type="Google" id="ProtNLM"/>
    </source>
</evidence>
<dbReference type="SUPFAM" id="SSF101690">
    <property type="entry name" value="PAZ domain"/>
    <property type="match status" value="1"/>
</dbReference>
<dbReference type="PROSITE" id="PS50822">
    <property type="entry name" value="PIWI"/>
    <property type="match status" value="1"/>
</dbReference>
<dbReference type="InterPro" id="IPR003100">
    <property type="entry name" value="PAZ_dom"/>
</dbReference>
<accession>A0A4U5NWL1</accession>
<proteinExistence type="inferred from homology"/>
<dbReference type="SMART" id="SM00950">
    <property type="entry name" value="Piwi"/>
    <property type="match status" value="1"/>
</dbReference>
<sequence length="923" mass="103053">MDVLTEAMSKMLPMNIAPKIVGAQDPYERVVPLTANMFPLHMRAEVPIFMYNVQVFMKVGFREVNLVKRNTDELILSHVLPFYVLISSFTIIDHKNKCRSAFRFAVRAAPQVFGHPSGLFYDIQAQLYSVRELKDVLGNDLKKKEEIIVPGEDARKAYDFQDIDLEYLRLVIEPVNGTNPSINLGELVLKQKNFSDEVPCELLQFLDVACSQHAFLTPTKFTTYPGGFAYFNPTSEEPARELPDAARLHNGVHKSVKVIEGSCTAGRCGELAVVLDPKKAAFHKPDITVVQKIQEMGFLQMASENVAPHRIPELAEALKNVFVETRHGKRRSRFAIHSVVAESARTNRFTKDDGQVTVEEHFKKEYDIALKYPHLPLVVSMPLRKKTPSNGRAPPRLLFFPMEVLFICPNQRVLRNQQSAKQNNEVIKSCAVAPEHRLKDVIASGQKMRINGPNVHGCLNSAQIQVESEPLKVEGRTLVPPNIDYKGCQVQVDSFTGKWRNFGRNKPHYLEGGKIGRWGLYVLSKAPSSEEEQLALKFKDKMLVEFQSRGMQIDLPMFLATVKATPLYLRTIFEKARKERLEFLFFIQDKDLALHNEMKFYERAYEVITQDLRTDTARAVIEQGKNLSLENIIAKLNVKVGGTNYSVNGPSVPDLFKKGRLYIGLQASTNGPPAAGAHLPTVVGSAANVTTAPSSFVGDIYFQKFGEMDLQGAMASTTEGYVKRYAAVHGRAPDEVFIYRSGTANTNIGQMLRDEVPAIRCALKNSGASRARLTLVMVTKQHNVRLMPTNMTLGGRAIDQNIKPGTVVDQKITHPRFAEFYLNSHQALHGSAKTPKYVVVADDCSNPIQYLERVTYALSYGHQIVGMPTSLPSPVYIAGKYAERGAALLQTKRNLGGALDVDALAEELAYANSKVLGFKRINA</sequence>
<dbReference type="Gene3D" id="3.30.420.10">
    <property type="entry name" value="Ribonuclease H-like superfamily/Ribonuclease H"/>
    <property type="match status" value="1"/>
</dbReference>
<dbReference type="CDD" id="cd02846">
    <property type="entry name" value="PAZ_argonaute_like"/>
    <property type="match status" value="1"/>
</dbReference>
<evidence type="ECO:0000313" key="5">
    <source>
        <dbReference type="Proteomes" id="UP000298663"/>
    </source>
</evidence>
<dbReference type="Pfam" id="PF02170">
    <property type="entry name" value="PAZ"/>
    <property type="match status" value="1"/>
</dbReference>
<dbReference type="AlphaFoldDB" id="A0A4U5NWL1"/>
<comment type="similarity">
    <text evidence="1">Belongs to the argonaute family.</text>
</comment>
<reference evidence="4 5" key="2">
    <citation type="journal article" date="2019" name="G3 (Bethesda)">
        <title>Hybrid Assembly of the Genome of the Entomopathogenic Nematode Steinernema carpocapsae Identifies the X-Chromosome.</title>
        <authorList>
            <person name="Serra L."/>
            <person name="Macchietto M."/>
            <person name="Macias-Munoz A."/>
            <person name="McGill C.J."/>
            <person name="Rodriguez I.M."/>
            <person name="Rodriguez B."/>
            <person name="Murad R."/>
            <person name="Mortazavi A."/>
        </authorList>
    </citation>
    <scope>NUCLEOTIDE SEQUENCE [LARGE SCALE GENOMIC DNA]</scope>
    <source>
        <strain evidence="4 5">ALL</strain>
    </source>
</reference>
<comment type="caution">
    <text evidence="4">The sequence shown here is derived from an EMBL/GenBank/DDBJ whole genome shotgun (WGS) entry which is preliminary data.</text>
</comment>
<reference evidence="4 5" key="1">
    <citation type="journal article" date="2015" name="Genome Biol.">
        <title>Comparative genomics of Steinernema reveals deeply conserved gene regulatory networks.</title>
        <authorList>
            <person name="Dillman A.R."/>
            <person name="Macchietto M."/>
            <person name="Porter C.F."/>
            <person name="Rogers A."/>
            <person name="Williams B."/>
            <person name="Antoshechkin I."/>
            <person name="Lee M.M."/>
            <person name="Goodwin Z."/>
            <person name="Lu X."/>
            <person name="Lewis E.E."/>
            <person name="Goodrich-Blair H."/>
            <person name="Stock S.P."/>
            <person name="Adams B.J."/>
            <person name="Sternberg P.W."/>
            <person name="Mortazavi A."/>
        </authorList>
    </citation>
    <scope>NUCLEOTIDE SEQUENCE [LARGE SCALE GENOMIC DNA]</scope>
    <source>
        <strain evidence="4 5">ALL</strain>
    </source>
</reference>
<protein>
    <recommendedName>
        <fullName evidence="6">Piwi domain-containing protein</fullName>
    </recommendedName>
</protein>
<dbReference type="SMART" id="SM00949">
    <property type="entry name" value="PAZ"/>
    <property type="match status" value="1"/>
</dbReference>
<dbReference type="PROSITE" id="PS50821">
    <property type="entry name" value="PAZ"/>
    <property type="match status" value="1"/>
</dbReference>
<dbReference type="PANTHER" id="PTHR22891">
    <property type="entry name" value="EUKARYOTIC TRANSLATION INITIATION FACTOR 2C"/>
    <property type="match status" value="1"/>
</dbReference>
<feature type="domain" description="PAZ" evidence="2">
    <location>
        <begin position="297"/>
        <end position="409"/>
    </location>
</feature>
<dbReference type="InterPro" id="IPR003165">
    <property type="entry name" value="Piwi"/>
</dbReference>
<dbReference type="Proteomes" id="UP000298663">
    <property type="component" value="Unassembled WGS sequence"/>
</dbReference>
<dbReference type="InterPro" id="IPR036397">
    <property type="entry name" value="RNaseH_sf"/>
</dbReference>
<dbReference type="EMBL" id="AZBU02000003">
    <property type="protein sequence ID" value="TKR87633.1"/>
    <property type="molecule type" value="Genomic_DNA"/>
</dbReference>
<dbReference type="SUPFAM" id="SSF53098">
    <property type="entry name" value="Ribonuclease H-like"/>
    <property type="match status" value="1"/>
</dbReference>
<dbReference type="InterPro" id="IPR036085">
    <property type="entry name" value="PAZ_dom_sf"/>
</dbReference>
<dbReference type="GO" id="GO:0003723">
    <property type="term" value="F:RNA binding"/>
    <property type="evidence" value="ECO:0007669"/>
    <property type="project" value="InterPro"/>
</dbReference>